<feature type="domain" description="Bacterial spore germination immunoglobulin-like" evidence="2">
    <location>
        <begin position="72"/>
        <end position="151"/>
    </location>
</feature>
<sequence>MNTQRIIVLFKYLCITIFCGVMLFIGYQYTIEYFDYRSSSPVDISVLDSAAVDSPEVSEDVEQLISLQKDLIRVVAPEAGSTISSPLTVRGIARGTWFFEGTFPIILVDWDGLILAESYASFVPDPNDPESTWMTEDFVDFEGTIDFDVPTETLGVSTKGTIIFKKDNPSGLSEHDAALEIPIVFGS</sequence>
<dbReference type="AlphaFoldDB" id="A0A2M6NZT7"/>
<proteinExistence type="predicted"/>
<dbReference type="Pfam" id="PF10648">
    <property type="entry name" value="Gmad2"/>
    <property type="match status" value="1"/>
</dbReference>
<evidence type="ECO:0000313" key="3">
    <source>
        <dbReference type="EMBL" id="PIR76974.1"/>
    </source>
</evidence>
<keyword evidence="1" id="KW-1133">Transmembrane helix</keyword>
<evidence type="ECO:0000256" key="1">
    <source>
        <dbReference type="SAM" id="Phobius"/>
    </source>
</evidence>
<dbReference type="InterPro" id="IPR018911">
    <property type="entry name" value="Gmad2_Ig-like_dom"/>
</dbReference>
<comment type="caution">
    <text evidence="3">The sequence shown here is derived from an EMBL/GenBank/DDBJ whole genome shotgun (WGS) entry which is preliminary data.</text>
</comment>
<gene>
    <name evidence="3" type="ORF">COU30_04920</name>
</gene>
<name>A0A2M6NZT7_9BACT</name>
<protein>
    <recommendedName>
        <fullName evidence="2">Bacterial spore germination immunoglobulin-like domain-containing protein</fullName>
    </recommendedName>
</protein>
<organism evidence="3 4">
    <name type="scientific">Candidatus Magasanikbacteria bacterium CG10_big_fil_rev_8_21_14_0_10_38_6</name>
    <dbReference type="NCBI Taxonomy" id="1974647"/>
    <lineage>
        <taxon>Bacteria</taxon>
        <taxon>Candidatus Magasanikiibacteriota</taxon>
    </lineage>
</organism>
<keyword evidence="1" id="KW-0812">Transmembrane</keyword>
<keyword evidence="1" id="KW-0472">Membrane</keyword>
<dbReference type="EMBL" id="PFBW01000207">
    <property type="protein sequence ID" value="PIR76974.1"/>
    <property type="molecule type" value="Genomic_DNA"/>
</dbReference>
<evidence type="ECO:0000313" key="4">
    <source>
        <dbReference type="Proteomes" id="UP000228528"/>
    </source>
</evidence>
<dbReference type="Proteomes" id="UP000228528">
    <property type="component" value="Unassembled WGS sequence"/>
</dbReference>
<accession>A0A2M6NZT7</accession>
<reference evidence="4" key="1">
    <citation type="submission" date="2017-09" db="EMBL/GenBank/DDBJ databases">
        <title>Depth-based differentiation of microbial function through sediment-hosted aquifers and enrichment of novel symbionts in the deep terrestrial subsurface.</title>
        <authorList>
            <person name="Probst A.J."/>
            <person name="Ladd B."/>
            <person name="Jarett J.K."/>
            <person name="Geller-Mcgrath D.E."/>
            <person name="Sieber C.M.K."/>
            <person name="Emerson J.B."/>
            <person name="Anantharaman K."/>
            <person name="Thomas B.C."/>
            <person name="Malmstrom R."/>
            <person name="Stieglmeier M."/>
            <person name="Klingl A."/>
            <person name="Woyke T."/>
            <person name="Ryan C.M."/>
            <person name="Banfield J.F."/>
        </authorList>
    </citation>
    <scope>NUCLEOTIDE SEQUENCE [LARGE SCALE GENOMIC DNA]</scope>
</reference>
<evidence type="ECO:0000259" key="2">
    <source>
        <dbReference type="Pfam" id="PF10648"/>
    </source>
</evidence>
<feature type="transmembrane region" description="Helical" evidence="1">
    <location>
        <begin position="6"/>
        <end position="27"/>
    </location>
</feature>